<evidence type="ECO:0000313" key="1">
    <source>
        <dbReference type="EMBL" id="QQP31405.1"/>
    </source>
</evidence>
<reference evidence="2" key="1">
    <citation type="submission" date="2021-01" db="EMBL/GenBank/DDBJ databases">
        <title>Caligus Genome Assembly.</title>
        <authorList>
            <person name="Gallardo-Escarate C."/>
        </authorList>
    </citation>
    <scope>NUCLEOTIDE SEQUENCE [LARGE SCALE GENOMIC DNA]</scope>
</reference>
<dbReference type="OrthoDB" id="6375485at2759"/>
<dbReference type="Proteomes" id="UP000595437">
    <property type="component" value="Chromosome 21"/>
</dbReference>
<protein>
    <submittedName>
        <fullName evidence="1">Protein unc13 -like protein Dlike</fullName>
    </submittedName>
</protein>
<proteinExistence type="predicted"/>
<dbReference type="EMBL" id="CP045910">
    <property type="protein sequence ID" value="QQP31405.1"/>
    <property type="molecule type" value="Genomic_DNA"/>
</dbReference>
<organism evidence="1 2">
    <name type="scientific">Caligus rogercresseyi</name>
    <name type="common">Sea louse</name>
    <dbReference type="NCBI Taxonomy" id="217165"/>
    <lineage>
        <taxon>Eukaryota</taxon>
        <taxon>Metazoa</taxon>
        <taxon>Ecdysozoa</taxon>
        <taxon>Arthropoda</taxon>
        <taxon>Crustacea</taxon>
        <taxon>Multicrustacea</taxon>
        <taxon>Hexanauplia</taxon>
        <taxon>Copepoda</taxon>
        <taxon>Siphonostomatoida</taxon>
        <taxon>Caligidae</taxon>
        <taxon>Caligus</taxon>
    </lineage>
</organism>
<accession>A0A7T8GKR2</accession>
<feature type="non-terminal residue" evidence="1">
    <location>
        <position position="1"/>
    </location>
</feature>
<name>A0A7T8GKR2_CALRO</name>
<sequence>YFQLLLDTLKVLINFFYGDKLPHDETLLKMKNILQLYASDSSDLISRYMNERYREQKKTKEFSSLGSITLRLQMLPEHLRVEILNARHLKPPNPESRFSNSSKSIIMC</sequence>
<evidence type="ECO:0000313" key="2">
    <source>
        <dbReference type="Proteomes" id="UP000595437"/>
    </source>
</evidence>
<gene>
    <name evidence="1" type="ORF">FKW44_025003</name>
</gene>
<keyword evidence="2" id="KW-1185">Reference proteome</keyword>
<dbReference type="AlphaFoldDB" id="A0A7T8GKR2"/>